<organism evidence="2 3">
    <name type="scientific">Bondarzewia mesenterica</name>
    <dbReference type="NCBI Taxonomy" id="1095465"/>
    <lineage>
        <taxon>Eukaryota</taxon>
        <taxon>Fungi</taxon>
        <taxon>Dikarya</taxon>
        <taxon>Basidiomycota</taxon>
        <taxon>Agaricomycotina</taxon>
        <taxon>Agaricomycetes</taxon>
        <taxon>Russulales</taxon>
        <taxon>Bondarzewiaceae</taxon>
        <taxon>Bondarzewia</taxon>
    </lineage>
</organism>
<comment type="similarity">
    <text evidence="1">Belongs to the CoA-transferase III family.</text>
</comment>
<dbReference type="InterPro" id="IPR023606">
    <property type="entry name" value="CoA-Trfase_III_dom_1_sf"/>
</dbReference>
<proteinExistence type="inferred from homology"/>
<dbReference type="EMBL" id="SGPL01000446">
    <property type="protein sequence ID" value="THH12574.1"/>
    <property type="molecule type" value="Genomic_DNA"/>
</dbReference>
<evidence type="ECO:0008006" key="4">
    <source>
        <dbReference type="Google" id="ProtNLM"/>
    </source>
</evidence>
<dbReference type="PANTHER" id="PTHR48228:SF5">
    <property type="entry name" value="ALPHA-METHYLACYL-COA RACEMASE"/>
    <property type="match status" value="1"/>
</dbReference>
<reference evidence="2 3" key="1">
    <citation type="submission" date="2019-02" db="EMBL/GenBank/DDBJ databases">
        <title>Genome sequencing of the rare red list fungi Bondarzewia mesenterica.</title>
        <authorList>
            <person name="Buettner E."/>
            <person name="Kellner H."/>
        </authorList>
    </citation>
    <scope>NUCLEOTIDE SEQUENCE [LARGE SCALE GENOMIC DNA]</scope>
    <source>
        <strain evidence="2 3">DSM 108281</strain>
    </source>
</reference>
<dbReference type="OrthoDB" id="16747at2759"/>
<evidence type="ECO:0000313" key="2">
    <source>
        <dbReference type="EMBL" id="THH12574.1"/>
    </source>
</evidence>
<dbReference type="AlphaFoldDB" id="A0A4S4LKF1"/>
<evidence type="ECO:0000256" key="1">
    <source>
        <dbReference type="ARBA" id="ARBA00008383"/>
    </source>
</evidence>
<dbReference type="GO" id="GO:0003824">
    <property type="term" value="F:catalytic activity"/>
    <property type="evidence" value="ECO:0007669"/>
    <property type="project" value="InterPro"/>
</dbReference>
<dbReference type="Proteomes" id="UP000310158">
    <property type="component" value="Unassembled WGS sequence"/>
</dbReference>
<dbReference type="SUPFAM" id="SSF89796">
    <property type="entry name" value="CoA-transferase family III (CaiB/BaiF)"/>
    <property type="match status" value="1"/>
</dbReference>
<name>A0A4S4LKF1_9AGAM</name>
<comment type="caution">
    <text evidence="2">The sequence shown here is derived from an EMBL/GenBank/DDBJ whole genome shotgun (WGS) entry which is preliminary data.</text>
</comment>
<sequence>MTDQTSNVGPLSGIKVIEFAGLAPVPFAGLILSDFGASVTRIDRPPNQFHDSPTPDLLCRNKRSIAVDLKSPKGVDVVRRLIRDADVLIDPFRPGILEKMGLGPEVWFGDEDKRDGQNERLVYARIAGYRRDGPHKDMAGHDLNYLALSGVLSLLPGIPEKPTFPLNILGDFAGGGLTCALDILLALFERTRSGRGQVVDTDMVSGTRYLSTFPFIHAHLRTPLFANPASPQQSNVLDGGAPFYSVYTCADGQHVALEPRFFQVFLTRFLHALPEAWLTAARWIPDVGVQARKEDWAKLRSFLEHGFRLLTRDEWTSVFHGSSPICYPLSSPLCRRVPHPRINPHRSRRLERQILSLSLTSSPQPASPIPLPAPSLSRTPHSASIGRLELLRAGQHTTEILRECGLARTDIERLVREGVVGVEEEDPGSGVRSGASVGARAFRAKL</sequence>
<dbReference type="Gene3D" id="3.30.1540.10">
    <property type="entry name" value="formyl-coa transferase, domain 3"/>
    <property type="match status" value="1"/>
</dbReference>
<accession>A0A4S4LKF1</accession>
<dbReference type="InterPro" id="IPR003673">
    <property type="entry name" value="CoA-Trfase_fam_III"/>
</dbReference>
<dbReference type="InterPro" id="IPR044855">
    <property type="entry name" value="CoA-Trfase_III_dom3_sf"/>
</dbReference>
<evidence type="ECO:0000313" key="3">
    <source>
        <dbReference type="Proteomes" id="UP000310158"/>
    </source>
</evidence>
<dbReference type="Gene3D" id="3.40.50.10540">
    <property type="entry name" value="Crotonobetainyl-coa:carnitine coa-transferase, domain 1"/>
    <property type="match status" value="1"/>
</dbReference>
<dbReference type="Pfam" id="PF02515">
    <property type="entry name" value="CoA_transf_3"/>
    <property type="match status" value="1"/>
</dbReference>
<dbReference type="PANTHER" id="PTHR48228">
    <property type="entry name" value="SUCCINYL-COA--D-CITRAMALATE COA-TRANSFERASE"/>
    <property type="match status" value="1"/>
</dbReference>
<protein>
    <recommendedName>
        <fullName evidence="4">Alpha-methylacyl-CoA racemase</fullName>
    </recommendedName>
</protein>
<keyword evidence="3" id="KW-1185">Reference proteome</keyword>
<dbReference type="InterPro" id="IPR050509">
    <property type="entry name" value="CoA-transferase_III"/>
</dbReference>
<gene>
    <name evidence="2" type="ORF">EW146_g7569</name>
</gene>